<dbReference type="InterPro" id="IPR011029">
    <property type="entry name" value="DEATH-like_dom_sf"/>
</dbReference>
<accession>A0AA88XLD0</accession>
<proteinExistence type="predicted"/>
<dbReference type="AlphaFoldDB" id="A0AA88XLD0"/>
<dbReference type="SUPFAM" id="SSF47986">
    <property type="entry name" value="DEATH domain"/>
    <property type="match status" value="1"/>
</dbReference>
<organism evidence="3 4">
    <name type="scientific">Pinctada imbricata</name>
    <name type="common">Atlantic pearl-oyster</name>
    <name type="synonym">Pinctada martensii</name>
    <dbReference type="NCBI Taxonomy" id="66713"/>
    <lineage>
        <taxon>Eukaryota</taxon>
        <taxon>Metazoa</taxon>
        <taxon>Spiralia</taxon>
        <taxon>Lophotrochozoa</taxon>
        <taxon>Mollusca</taxon>
        <taxon>Bivalvia</taxon>
        <taxon>Autobranchia</taxon>
        <taxon>Pteriomorphia</taxon>
        <taxon>Pterioida</taxon>
        <taxon>Pterioidea</taxon>
        <taxon>Pteriidae</taxon>
        <taxon>Pinctada</taxon>
    </lineage>
</organism>
<feature type="region of interest" description="Disordered" evidence="2">
    <location>
        <begin position="1"/>
        <end position="52"/>
    </location>
</feature>
<sequence length="496" mass="57420">MKTQHRNIKHKRLHINQRDQWATGADLGRPSALQEAKEQTNKMSLSSSQDDRKAVRFNPSIEQTRLEGKWSFLRYLLTLHEDINIQIIADTLEDRGVLSPTSKEEIFQLNNHREKTEKCLEKVSLAGSNSYTTFCEVLRDCGYNHVVDSMKIEGEDDDDSLSKYTLNSDEFYEKTSKEVSMPWDGTTVLIQSPLTSPRQLDRENTSDLSVVGRKMALSNLSKDAKSTQKEFNSIVQKQSELERQLMDVMKSLDAAKDALVRERHEKQQLQEQLKKRNDEIADVHRKYRDLQNAMSKLKETNNKFHDRITKLQIENEQLRRSARERSSLQIELNEKQTQIMELKGTIEDQSKQITHQESLIDKKLNVVEQLALDHQKLADGQMKLEDIIRCQTDQISRLLSDKEDATHQLTIQQRQLSTQQASIAMMQEHLERLEMSMIAQSEQQNVLAICPQEPSNRNRRQPITTKPTFSRPFNVGKPESSKNMHWKLAATTAKPK</sequence>
<feature type="compositionally biased region" description="Basic residues" evidence="2">
    <location>
        <begin position="1"/>
        <end position="15"/>
    </location>
</feature>
<dbReference type="Proteomes" id="UP001186944">
    <property type="component" value="Unassembled WGS sequence"/>
</dbReference>
<evidence type="ECO:0008006" key="5">
    <source>
        <dbReference type="Google" id="ProtNLM"/>
    </source>
</evidence>
<dbReference type="EMBL" id="VSWD01000011">
    <property type="protein sequence ID" value="KAK3087565.1"/>
    <property type="molecule type" value="Genomic_DNA"/>
</dbReference>
<evidence type="ECO:0000313" key="4">
    <source>
        <dbReference type="Proteomes" id="UP001186944"/>
    </source>
</evidence>
<keyword evidence="4" id="KW-1185">Reference proteome</keyword>
<protein>
    <recommendedName>
        <fullName evidence="5">CARD domain-containing protein</fullName>
    </recommendedName>
</protein>
<name>A0AA88XLD0_PINIB</name>
<keyword evidence="1" id="KW-0175">Coiled coil</keyword>
<feature type="region of interest" description="Disordered" evidence="2">
    <location>
        <begin position="451"/>
        <end position="496"/>
    </location>
</feature>
<evidence type="ECO:0000313" key="3">
    <source>
        <dbReference type="EMBL" id="KAK3087565.1"/>
    </source>
</evidence>
<dbReference type="CDD" id="cd01671">
    <property type="entry name" value="CARD"/>
    <property type="match status" value="1"/>
</dbReference>
<evidence type="ECO:0000256" key="1">
    <source>
        <dbReference type="SAM" id="Coils"/>
    </source>
</evidence>
<feature type="coiled-coil region" evidence="1">
    <location>
        <begin position="238"/>
        <end position="352"/>
    </location>
</feature>
<comment type="caution">
    <text evidence="3">The sequence shown here is derived from an EMBL/GenBank/DDBJ whole genome shotgun (WGS) entry which is preliminary data.</text>
</comment>
<evidence type="ECO:0000256" key="2">
    <source>
        <dbReference type="SAM" id="MobiDB-lite"/>
    </source>
</evidence>
<gene>
    <name evidence="3" type="ORF">FSP39_007609</name>
</gene>
<reference evidence="3" key="1">
    <citation type="submission" date="2019-08" db="EMBL/GenBank/DDBJ databases">
        <title>The improved chromosome-level genome for the pearl oyster Pinctada fucata martensii using PacBio sequencing and Hi-C.</title>
        <authorList>
            <person name="Zheng Z."/>
        </authorList>
    </citation>
    <scope>NUCLEOTIDE SEQUENCE</scope>
    <source>
        <strain evidence="3">ZZ-2019</strain>
        <tissue evidence="3">Adductor muscle</tissue>
    </source>
</reference>
<dbReference type="Gene3D" id="1.10.533.10">
    <property type="entry name" value="Death Domain, Fas"/>
    <property type="match status" value="1"/>
</dbReference>